<dbReference type="InterPro" id="IPR032407">
    <property type="entry name" value="MHB"/>
</dbReference>
<feature type="domain" description="Haemophore haem-binding" evidence="3">
    <location>
        <begin position="43"/>
        <end position="120"/>
    </location>
</feature>
<evidence type="ECO:0000259" key="3">
    <source>
        <dbReference type="Pfam" id="PF16525"/>
    </source>
</evidence>
<dbReference type="InterPro" id="IPR030937">
    <property type="entry name" value="Hemophore_Rv0203"/>
</dbReference>
<evidence type="ECO:0000313" key="5">
    <source>
        <dbReference type="Proteomes" id="UP001236585"/>
    </source>
</evidence>
<sequence>MTSLTGSSATLRRRLLAALTATGMGGAAAVVMLSAPSAVGAPDPCSASEMARTISNVARSAGDYLDGHPETNQAMTTALLQPAGPAAAETLRVYLGANPKAAGDLSTIAQPLAGMANRCQTPQISFPQVLGFPQFALSGPPATGVPPQAAPTSPAVPPVSNTVPGVRGQLVR</sequence>
<dbReference type="NCBIfam" id="TIGR04530">
    <property type="entry name" value="hemophoreRv0203"/>
    <property type="match status" value="1"/>
</dbReference>
<evidence type="ECO:0000256" key="2">
    <source>
        <dbReference type="SAM" id="SignalP"/>
    </source>
</evidence>
<feature type="signal peptide" evidence="2">
    <location>
        <begin position="1"/>
        <end position="29"/>
    </location>
</feature>
<dbReference type="Gene3D" id="1.20.20.20">
    <property type="entry name" value="Haemophore, haem-binding domain"/>
    <property type="match status" value="1"/>
</dbReference>
<dbReference type="InterPro" id="IPR006311">
    <property type="entry name" value="TAT_signal"/>
</dbReference>
<dbReference type="Proteomes" id="UP001236585">
    <property type="component" value="Chromosome"/>
</dbReference>
<reference evidence="4 5" key="1">
    <citation type="journal article" date="2023" name="Microbiol. Resour. Announc.">
        <title>Complete Genome Sequence of Mycobacterium wuenschmanii, a novel Nontuberculous Mycobacterium Isolated from a captive population of Amazon Milk Frogs.</title>
        <authorList>
            <person name="Hicks J."/>
            <person name="Zeineldin M."/>
            <person name="Ward H."/>
            <person name="Wuenschmann A."/>
            <person name="Camp P."/>
            <person name="Farrell D."/>
            <person name="Lehman K."/>
            <person name="Thacker T."/>
            <person name="Cuthbert E."/>
        </authorList>
    </citation>
    <scope>NUCLEOTIDE SEQUENCE [LARGE SCALE GENOMIC DNA]</scope>
    <source>
        <strain evidence="4 5">Wuenschmanii</strain>
    </source>
</reference>
<accession>A0ABY8VTP5</accession>
<keyword evidence="2" id="KW-0732">Signal</keyword>
<protein>
    <submittedName>
        <fullName evidence="4">Hemophore</fullName>
    </submittedName>
</protein>
<evidence type="ECO:0000313" key="4">
    <source>
        <dbReference type="EMBL" id="WIM87005.1"/>
    </source>
</evidence>
<evidence type="ECO:0000256" key="1">
    <source>
        <dbReference type="SAM" id="MobiDB-lite"/>
    </source>
</evidence>
<dbReference type="EMBL" id="CP126981">
    <property type="protein sequence ID" value="WIM87005.1"/>
    <property type="molecule type" value="Genomic_DNA"/>
</dbReference>
<dbReference type="PROSITE" id="PS51318">
    <property type="entry name" value="TAT"/>
    <property type="match status" value="1"/>
</dbReference>
<organism evidence="4 5">
    <name type="scientific">Candidatus Mycobacterium wuenschmannii</name>
    <dbReference type="NCBI Taxonomy" id="3027808"/>
    <lineage>
        <taxon>Bacteria</taxon>
        <taxon>Bacillati</taxon>
        <taxon>Actinomycetota</taxon>
        <taxon>Actinomycetes</taxon>
        <taxon>Mycobacteriales</taxon>
        <taxon>Mycobacteriaceae</taxon>
        <taxon>Mycobacterium</taxon>
    </lineage>
</organism>
<dbReference type="NCBIfam" id="TIGR04529">
    <property type="entry name" value="MTB_hemophore"/>
    <property type="match status" value="1"/>
</dbReference>
<feature type="region of interest" description="Disordered" evidence="1">
    <location>
        <begin position="141"/>
        <end position="172"/>
    </location>
</feature>
<feature type="chain" id="PRO_5046173356" evidence="2">
    <location>
        <begin position="30"/>
        <end position="172"/>
    </location>
</feature>
<proteinExistence type="predicted"/>
<name>A0ABY8VTP5_9MYCO</name>
<keyword evidence="5" id="KW-1185">Reference proteome</keyword>
<gene>
    <name evidence="4" type="ORF">PT015_19335</name>
</gene>
<dbReference type="Pfam" id="PF16525">
    <property type="entry name" value="MHB"/>
    <property type="match status" value="1"/>
</dbReference>
<dbReference type="InterPro" id="IPR038378">
    <property type="entry name" value="MHB_sf"/>
</dbReference>
<dbReference type="RefSeq" id="WP_285186580.1">
    <property type="nucleotide sequence ID" value="NZ_CP126981.1"/>
</dbReference>
<feature type="compositionally biased region" description="Low complexity" evidence="1">
    <location>
        <begin position="145"/>
        <end position="164"/>
    </location>
</feature>